<dbReference type="PANTHER" id="PTHR43185">
    <property type="entry name" value="FERROUS IRON TRANSPORT PROTEIN B"/>
    <property type="match status" value="1"/>
</dbReference>
<dbReference type="GO" id="GO:0005886">
    <property type="term" value="C:plasma membrane"/>
    <property type="evidence" value="ECO:0007669"/>
    <property type="project" value="UniProtKB-SubCell"/>
</dbReference>
<dbReference type="PROSITE" id="PS51711">
    <property type="entry name" value="G_FEOB"/>
    <property type="match status" value="1"/>
</dbReference>
<dbReference type="InterPro" id="IPR050860">
    <property type="entry name" value="FeoB_GTPase"/>
</dbReference>
<name>A0A2X2LRV8_SPHMU</name>
<evidence type="ECO:0000256" key="8">
    <source>
        <dbReference type="ARBA" id="ARBA00023004"/>
    </source>
</evidence>
<reference evidence="16 17" key="1">
    <citation type="submission" date="2018-06" db="EMBL/GenBank/DDBJ databases">
        <authorList>
            <consortium name="Pathogen Informatics"/>
            <person name="Doyle S."/>
        </authorList>
    </citation>
    <scope>NUCLEOTIDE SEQUENCE [LARGE SCALE GENOMIC DNA]</scope>
    <source>
        <strain evidence="16 17">NCTC11343</strain>
    </source>
</reference>
<evidence type="ECO:0000256" key="14">
    <source>
        <dbReference type="PIRSR" id="PIRSR603373-2"/>
    </source>
</evidence>
<dbReference type="Pfam" id="PF07670">
    <property type="entry name" value="Gate"/>
    <property type="match status" value="2"/>
</dbReference>
<feature type="transmembrane region" description="Helical" evidence="15">
    <location>
        <begin position="639"/>
        <end position="657"/>
    </location>
</feature>
<keyword evidence="7 15" id="KW-1133">Transmembrane helix</keyword>
<evidence type="ECO:0000256" key="13">
    <source>
        <dbReference type="PIRSR" id="PIRSR603373-1"/>
    </source>
</evidence>
<feature type="transmembrane region" description="Helical" evidence="15">
    <location>
        <begin position="447"/>
        <end position="468"/>
    </location>
</feature>
<feature type="transmembrane region" description="Helical" evidence="15">
    <location>
        <begin position="375"/>
        <end position="397"/>
    </location>
</feature>
<dbReference type="InterPro" id="IPR005225">
    <property type="entry name" value="Small_GTP-bd"/>
</dbReference>
<dbReference type="InterPro" id="IPR003373">
    <property type="entry name" value="Fe2_transport_prot-B"/>
</dbReference>
<dbReference type="InterPro" id="IPR011640">
    <property type="entry name" value="Fe2_transport_prot_B_C"/>
</dbReference>
<keyword evidence="6 13" id="KW-0547">Nucleotide-binding</keyword>
<dbReference type="GO" id="GO:0005525">
    <property type="term" value="F:GTP binding"/>
    <property type="evidence" value="ECO:0007669"/>
    <property type="project" value="UniProtKB-KW"/>
</dbReference>
<feature type="binding site" evidence="13">
    <location>
        <begin position="35"/>
        <end position="39"/>
    </location>
    <ligand>
        <name>GTP</name>
        <dbReference type="ChEBI" id="CHEBI:37565"/>
        <label>2</label>
    </ligand>
</feature>
<dbReference type="PANTHER" id="PTHR43185:SF1">
    <property type="entry name" value="FE(2+) TRANSPORTER FEOB"/>
    <property type="match status" value="1"/>
</dbReference>
<dbReference type="Pfam" id="PF02421">
    <property type="entry name" value="FeoB_N"/>
    <property type="match status" value="1"/>
</dbReference>
<dbReference type="NCBIfam" id="TIGR00231">
    <property type="entry name" value="small_GTP"/>
    <property type="match status" value="1"/>
</dbReference>
<evidence type="ECO:0000256" key="9">
    <source>
        <dbReference type="ARBA" id="ARBA00023065"/>
    </source>
</evidence>
<feature type="binding site" evidence="13">
    <location>
        <begin position="10"/>
        <end position="17"/>
    </location>
    <ligand>
        <name>GTP</name>
        <dbReference type="ChEBI" id="CHEBI:37565"/>
        <label>1</label>
    </ligand>
</feature>
<feature type="transmembrane region" description="Helical" evidence="15">
    <location>
        <begin position="506"/>
        <end position="525"/>
    </location>
</feature>
<dbReference type="InterPro" id="IPR027417">
    <property type="entry name" value="P-loop_NTPase"/>
</dbReference>
<comment type="subcellular location">
    <subcellularLocation>
        <location evidence="15">Cell inner membrane</location>
        <topology evidence="15">Multi-pass membrane protein</topology>
    </subcellularLocation>
    <subcellularLocation>
        <location evidence="1">Cell membrane</location>
        <topology evidence="1">Multi-pass membrane protein</topology>
    </subcellularLocation>
</comment>
<dbReference type="Gene3D" id="3.40.50.300">
    <property type="entry name" value="P-loop containing nucleotide triphosphate hydrolases"/>
    <property type="match status" value="1"/>
</dbReference>
<evidence type="ECO:0000256" key="4">
    <source>
        <dbReference type="ARBA" id="ARBA00022496"/>
    </source>
</evidence>
<evidence type="ECO:0000256" key="2">
    <source>
        <dbReference type="ARBA" id="ARBA00022448"/>
    </source>
</evidence>
<evidence type="ECO:0000256" key="12">
    <source>
        <dbReference type="NCBIfam" id="TIGR00437"/>
    </source>
</evidence>
<keyword evidence="4 15" id="KW-0410">Iron transport</keyword>
<dbReference type="GO" id="GO:0015093">
    <property type="term" value="F:ferrous iron transmembrane transporter activity"/>
    <property type="evidence" value="ECO:0007669"/>
    <property type="project" value="UniProtKB-UniRule"/>
</dbReference>
<dbReference type="NCBIfam" id="TIGR00437">
    <property type="entry name" value="feoB"/>
    <property type="match status" value="1"/>
</dbReference>
<organism evidence="16 17">
    <name type="scientific">Sphingobacterium multivorum</name>
    <dbReference type="NCBI Taxonomy" id="28454"/>
    <lineage>
        <taxon>Bacteria</taxon>
        <taxon>Pseudomonadati</taxon>
        <taxon>Bacteroidota</taxon>
        <taxon>Sphingobacteriia</taxon>
        <taxon>Sphingobacteriales</taxon>
        <taxon>Sphingobacteriaceae</taxon>
        <taxon>Sphingobacterium</taxon>
    </lineage>
</organism>
<evidence type="ECO:0000313" key="17">
    <source>
        <dbReference type="Proteomes" id="UP000251241"/>
    </source>
</evidence>
<feature type="binding site" evidence="13">
    <location>
        <begin position="56"/>
        <end position="59"/>
    </location>
    <ligand>
        <name>GTP</name>
        <dbReference type="ChEBI" id="CHEBI:37565"/>
        <label>3</label>
    </ligand>
</feature>
<evidence type="ECO:0000256" key="10">
    <source>
        <dbReference type="ARBA" id="ARBA00023134"/>
    </source>
</evidence>
<evidence type="ECO:0000256" key="11">
    <source>
        <dbReference type="ARBA" id="ARBA00023136"/>
    </source>
</evidence>
<dbReference type="CDD" id="cd01879">
    <property type="entry name" value="FeoB"/>
    <property type="match status" value="1"/>
</dbReference>
<keyword evidence="11 15" id="KW-0472">Membrane</keyword>
<comment type="similarity">
    <text evidence="15">Belongs to the TRAFAC class TrmE-Era-EngA-EngB-Septin-like GTPase superfamily. FeoB GTPase (TC 9.A.8) family.</text>
</comment>
<dbReference type="SUPFAM" id="SSF52540">
    <property type="entry name" value="P-loop containing nucleoside triphosphate hydrolases"/>
    <property type="match status" value="1"/>
</dbReference>
<dbReference type="EMBL" id="UAUU01000011">
    <property type="protein sequence ID" value="SPZ92210.1"/>
    <property type="molecule type" value="Genomic_DNA"/>
</dbReference>
<evidence type="ECO:0000256" key="5">
    <source>
        <dbReference type="ARBA" id="ARBA00022692"/>
    </source>
</evidence>
<feature type="binding site" evidence="14">
    <location>
        <position position="21"/>
    </location>
    <ligand>
        <name>Mg(2+)</name>
        <dbReference type="ChEBI" id="CHEBI:18420"/>
        <label>2</label>
    </ligand>
</feature>
<dbReference type="InterPro" id="IPR006073">
    <property type="entry name" value="GTP-bd"/>
</dbReference>
<keyword evidence="3" id="KW-1003">Cell membrane</keyword>
<feature type="transmembrane region" description="Helical" evidence="15">
    <location>
        <begin position="270"/>
        <end position="293"/>
    </location>
</feature>
<dbReference type="GeneID" id="97181991"/>
<evidence type="ECO:0000256" key="1">
    <source>
        <dbReference type="ARBA" id="ARBA00004651"/>
    </source>
</evidence>
<dbReference type="RefSeq" id="WP_112375755.1">
    <property type="nucleotide sequence ID" value="NZ_CP069793.1"/>
</dbReference>
<dbReference type="InterPro" id="IPR030389">
    <property type="entry name" value="G_FEOB_dom"/>
</dbReference>
<sequence length="700" mass="77963">MNNPIIALLGNPNVGKTSLFNRITKLNQKVGNYPGITVEKREGQVKANNKIYRIIDLPGTYTLFPTSLDEEVVFNTLVNKESSFRPNLVVVVAEPTNLKRSIILYQQARELGLPAIFVINMIDEAKEKGITIDVQKLEQLLNTKVYETNARTGQGIDQLIKNFDAVPPMYISKFSLPKEADAALEETKRLFPLDTEYHTWQYLAKGEVSFLSKEKNQAIQQIREKHQLRAERLQKDEAILRSKSLDSSLAEIYAKDESSNKNKTNTIDSILLHPIFGYVIFFGILFLIFQAIYTWSGPAMDFIDGLFGDLAAYIQTALPAGPLTDLLSNGIIKGIGGIVIFIPQIVILYIFISIMEETGYMSRVVFLMDRWLRPFGLNGKSVIPLISGVACAVPAVMSARNIENSKERLVTILVTPFMTCSARLPIYIVLIGLVIPDTKLGGFQIQGIVLFVMYLLGIFAALLSAIILTKVIKSKHKSFLIFELPTYKTPDWKNVALNVWEKASSFVFGAGKIILAISVILWALGSFGPNDKFSRAEEYVTKNNPNLSEADLDHEVSSYRLEHSFLGYLGMAIEPVVEPLGYDWKMGIGLISSFAAREVFVGTMATVYSLGDEVDIEDEASKTTVLGKMKSEINRNTGLPAYNLASGVSLLLFYAFAMQCMSTIAAVKRETGSWKWTLIQLGFMTGLAYFSALIAYQLLK</sequence>
<dbReference type="Pfam" id="PF07664">
    <property type="entry name" value="FeoB_C"/>
    <property type="match status" value="1"/>
</dbReference>
<comment type="function">
    <text evidence="15">Probable transporter of a GTP-driven Fe(2+) uptake system.</text>
</comment>
<feature type="binding site" evidence="14">
    <location>
        <position position="24"/>
    </location>
    <ligand>
        <name>Mg(2+)</name>
        <dbReference type="ChEBI" id="CHEBI:18420"/>
        <label>2</label>
    </ligand>
</feature>
<evidence type="ECO:0000256" key="6">
    <source>
        <dbReference type="ARBA" id="ARBA00022741"/>
    </source>
</evidence>
<keyword evidence="14" id="KW-0479">Metal-binding</keyword>
<dbReference type="AlphaFoldDB" id="A0A2X2LRV8"/>
<evidence type="ECO:0000313" key="16">
    <source>
        <dbReference type="EMBL" id="SPZ92210.1"/>
    </source>
</evidence>
<proteinExistence type="inferred from homology"/>
<dbReference type="PRINTS" id="PR00326">
    <property type="entry name" value="GTP1OBG"/>
</dbReference>
<feature type="transmembrane region" description="Helical" evidence="15">
    <location>
        <begin position="678"/>
        <end position="699"/>
    </location>
</feature>
<dbReference type="GO" id="GO:0046872">
    <property type="term" value="F:metal ion binding"/>
    <property type="evidence" value="ECO:0007669"/>
    <property type="project" value="UniProtKB-KW"/>
</dbReference>
<evidence type="ECO:0000256" key="3">
    <source>
        <dbReference type="ARBA" id="ARBA00022475"/>
    </source>
</evidence>
<dbReference type="Proteomes" id="UP000251241">
    <property type="component" value="Unassembled WGS sequence"/>
</dbReference>
<keyword evidence="10 13" id="KW-0342">GTP-binding</keyword>
<keyword evidence="9" id="KW-0406">Ion transport</keyword>
<keyword evidence="2 15" id="KW-0813">Transport</keyword>
<evidence type="ECO:0000256" key="7">
    <source>
        <dbReference type="ARBA" id="ARBA00022989"/>
    </source>
</evidence>
<feature type="transmembrane region" description="Helical" evidence="15">
    <location>
        <begin position="335"/>
        <end position="355"/>
    </location>
</feature>
<feature type="binding site" evidence="13">
    <location>
        <begin position="120"/>
        <end position="123"/>
    </location>
    <ligand>
        <name>GTP</name>
        <dbReference type="ChEBI" id="CHEBI:37565"/>
        <label>1</label>
    </ligand>
</feature>
<dbReference type="InterPro" id="IPR011642">
    <property type="entry name" value="Gate_dom"/>
</dbReference>
<keyword evidence="14" id="KW-0460">Magnesium</keyword>
<protein>
    <recommendedName>
        <fullName evidence="12 15">Ferrous iron transport protein B</fullName>
    </recommendedName>
</protein>
<accession>A0A2X2LRV8</accession>
<evidence type="ECO:0000256" key="15">
    <source>
        <dbReference type="RuleBase" id="RU362098"/>
    </source>
</evidence>
<gene>
    <name evidence="16" type="primary">feoB</name>
    <name evidence="16" type="ORF">NCTC11343_04266</name>
</gene>
<feature type="transmembrane region" description="Helical" evidence="15">
    <location>
        <begin position="409"/>
        <end position="435"/>
    </location>
</feature>
<keyword evidence="8 15" id="KW-0408">Iron</keyword>
<keyword evidence="5 15" id="KW-0812">Transmembrane</keyword>